<protein>
    <submittedName>
        <fullName evidence="1">Uncharacterized protein</fullName>
    </submittedName>
</protein>
<reference evidence="1" key="1">
    <citation type="journal article" date="2015" name="Proc. Natl. Acad. Sci. U.S.A.">
        <title>Networks of energetic and metabolic interactions define dynamics in microbial communities.</title>
        <authorList>
            <person name="Embree M."/>
            <person name="Liu J.K."/>
            <person name="Al-Bassam M.M."/>
            <person name="Zengler K."/>
        </authorList>
    </citation>
    <scope>NUCLEOTIDE SEQUENCE</scope>
</reference>
<accession>A0A0W8FAT7</accession>
<dbReference type="AlphaFoldDB" id="A0A0W8FAT7"/>
<dbReference type="EMBL" id="LNQE01001425">
    <property type="protein sequence ID" value="KUG17714.1"/>
    <property type="molecule type" value="Genomic_DNA"/>
</dbReference>
<organism evidence="1">
    <name type="scientific">hydrocarbon metagenome</name>
    <dbReference type="NCBI Taxonomy" id="938273"/>
    <lineage>
        <taxon>unclassified sequences</taxon>
        <taxon>metagenomes</taxon>
        <taxon>ecological metagenomes</taxon>
    </lineage>
</organism>
<name>A0A0W8FAT7_9ZZZZ</name>
<evidence type="ECO:0000313" key="1">
    <source>
        <dbReference type="EMBL" id="KUG17714.1"/>
    </source>
</evidence>
<gene>
    <name evidence="1" type="ORF">ASZ90_012639</name>
</gene>
<proteinExistence type="predicted"/>
<comment type="caution">
    <text evidence="1">The sequence shown here is derived from an EMBL/GenBank/DDBJ whole genome shotgun (WGS) entry which is preliminary data.</text>
</comment>
<sequence length="99" mass="11892">MIKISMDGVLARKNGKKDCYYEWTVGFCQVKVGKCSMEVKGLDELFHDYFEKGMTAEEIEGREMIREVRRQNFIPEDIEDLYEEALIKEYERYFESRKK</sequence>